<evidence type="ECO:0000256" key="8">
    <source>
        <dbReference type="SAM" id="Phobius"/>
    </source>
</evidence>
<gene>
    <name evidence="9" type="ORF">SAMN05877753_112111</name>
</gene>
<evidence type="ECO:0000256" key="3">
    <source>
        <dbReference type="ARBA" id="ARBA00022448"/>
    </source>
</evidence>
<feature type="transmembrane region" description="Helical" evidence="8">
    <location>
        <begin position="85"/>
        <end position="109"/>
    </location>
</feature>
<keyword evidence="6 8" id="KW-1133">Transmembrane helix</keyword>
<feature type="transmembrane region" description="Helical" evidence="8">
    <location>
        <begin position="339"/>
        <end position="358"/>
    </location>
</feature>
<feature type="transmembrane region" description="Helical" evidence="8">
    <location>
        <begin position="38"/>
        <end position="58"/>
    </location>
</feature>
<comment type="subcellular location">
    <subcellularLocation>
        <location evidence="1">Membrane</location>
        <topology evidence="1">Multi-pass membrane protein</topology>
    </subcellularLocation>
</comment>
<feature type="transmembrane region" description="Helical" evidence="8">
    <location>
        <begin position="183"/>
        <end position="206"/>
    </location>
</feature>
<organism evidence="9 10">
    <name type="scientific">Bacillus oleivorans</name>
    <dbReference type="NCBI Taxonomy" id="1448271"/>
    <lineage>
        <taxon>Bacteria</taxon>
        <taxon>Bacillati</taxon>
        <taxon>Bacillota</taxon>
        <taxon>Bacilli</taxon>
        <taxon>Bacillales</taxon>
        <taxon>Bacillaceae</taxon>
        <taxon>Bacillus</taxon>
    </lineage>
</organism>
<dbReference type="Pfam" id="PF03845">
    <property type="entry name" value="Spore_permease"/>
    <property type="match status" value="1"/>
</dbReference>
<dbReference type="GO" id="GO:0009847">
    <property type="term" value="P:spore germination"/>
    <property type="evidence" value="ECO:0007669"/>
    <property type="project" value="InterPro"/>
</dbReference>
<dbReference type="Gene3D" id="1.20.1740.10">
    <property type="entry name" value="Amino acid/polyamine transporter I"/>
    <property type="match status" value="1"/>
</dbReference>
<feature type="transmembrane region" description="Helical" evidence="8">
    <location>
        <begin position="307"/>
        <end position="327"/>
    </location>
</feature>
<keyword evidence="5 8" id="KW-0812">Transmembrane</keyword>
<evidence type="ECO:0000313" key="10">
    <source>
        <dbReference type="Proteomes" id="UP000219546"/>
    </source>
</evidence>
<dbReference type="NCBIfam" id="TIGR00912">
    <property type="entry name" value="2A0309"/>
    <property type="match status" value="1"/>
</dbReference>
<feature type="transmembrane region" description="Helical" evidence="8">
    <location>
        <begin position="270"/>
        <end position="295"/>
    </location>
</feature>
<feature type="transmembrane region" description="Helical" evidence="8">
    <location>
        <begin position="12"/>
        <end position="32"/>
    </location>
</feature>
<keyword evidence="10" id="KW-1185">Reference proteome</keyword>
<evidence type="ECO:0000256" key="7">
    <source>
        <dbReference type="ARBA" id="ARBA00023136"/>
    </source>
</evidence>
<evidence type="ECO:0000256" key="2">
    <source>
        <dbReference type="ARBA" id="ARBA00007998"/>
    </source>
</evidence>
<evidence type="ECO:0000256" key="5">
    <source>
        <dbReference type="ARBA" id="ARBA00022692"/>
    </source>
</evidence>
<evidence type="ECO:0000256" key="1">
    <source>
        <dbReference type="ARBA" id="ARBA00004141"/>
    </source>
</evidence>
<dbReference type="RefSeq" id="WP_097160530.1">
    <property type="nucleotide sequence ID" value="NZ_JBEPMQ010000015.1"/>
</dbReference>
<protein>
    <submittedName>
        <fullName evidence="9">Spore germination protein KB</fullName>
    </submittedName>
</protein>
<dbReference type="Proteomes" id="UP000219546">
    <property type="component" value="Unassembled WGS sequence"/>
</dbReference>
<accession>A0A285D7Y5</accession>
<name>A0A285D7Y5_9BACI</name>
<dbReference type="AlphaFoldDB" id="A0A285D7Y5"/>
<evidence type="ECO:0000313" key="9">
    <source>
        <dbReference type="EMBL" id="SNX75466.1"/>
    </source>
</evidence>
<feature type="transmembrane region" description="Helical" evidence="8">
    <location>
        <begin position="145"/>
        <end position="163"/>
    </location>
</feature>
<dbReference type="EMBL" id="OAOP01000012">
    <property type="protein sequence ID" value="SNX75466.1"/>
    <property type="molecule type" value="Genomic_DNA"/>
</dbReference>
<comment type="similarity">
    <text evidence="2">Belongs to the amino acid-polyamine-organocation (APC) superfamily. Spore germination protein (SGP) (TC 2.A.3.9) family.</text>
</comment>
<feature type="transmembrane region" description="Helical" evidence="8">
    <location>
        <begin position="218"/>
        <end position="242"/>
    </location>
</feature>
<keyword evidence="7 8" id="KW-0472">Membrane</keyword>
<dbReference type="PANTHER" id="PTHR34975:SF2">
    <property type="entry name" value="SPORE GERMINATION PROTEIN A2"/>
    <property type="match status" value="1"/>
</dbReference>
<sequence length="367" mass="41620">MLENEKISVRQFRVLVTFFTIGTSILVFPSVITKYAKQDAWLVVILSIGIGLIVIWMFNKIAQLFPDMNIAQINEKLFGKWPGKILSIIMVWFAFIASAELLFYSGTFFRVNLLPETPIEVLHIMTTILLVMAVRIGLETFSRAAEIFWVIFIFLFLLLLFVIPHSKFENLQPVLENGIKPLLYPTLILVFVSSINAIYLLMIFPASVNKLKGGQKSFYAGQIIGGIIIFIVTILAILVLGADATARFPYPSYVLAQKINVGDFIKRIEVIVATMWFIAVYFKLIIYFYACCAGLGQVLNLKNYRPIVLPMGMILTAFTSMMFPNVVEQQQWDVKVLLITSYMVGGLLPLLILLVAYVRIRIKKNSF</sequence>
<feature type="transmembrane region" description="Helical" evidence="8">
    <location>
        <begin position="121"/>
        <end position="138"/>
    </location>
</feature>
<reference evidence="9 10" key="1">
    <citation type="submission" date="2017-08" db="EMBL/GenBank/DDBJ databases">
        <authorList>
            <person name="de Groot N.N."/>
        </authorList>
    </citation>
    <scope>NUCLEOTIDE SEQUENCE [LARGE SCALE GENOMIC DNA]</scope>
    <source>
        <strain evidence="9 10">JC228</strain>
    </source>
</reference>
<keyword evidence="4" id="KW-0309">Germination</keyword>
<dbReference type="InterPro" id="IPR004761">
    <property type="entry name" value="Spore_GerAB"/>
</dbReference>
<dbReference type="GO" id="GO:0016020">
    <property type="term" value="C:membrane"/>
    <property type="evidence" value="ECO:0007669"/>
    <property type="project" value="UniProtKB-SubCell"/>
</dbReference>
<evidence type="ECO:0000256" key="4">
    <source>
        <dbReference type="ARBA" id="ARBA00022544"/>
    </source>
</evidence>
<evidence type="ECO:0000256" key="6">
    <source>
        <dbReference type="ARBA" id="ARBA00022989"/>
    </source>
</evidence>
<proteinExistence type="inferred from homology"/>
<keyword evidence="3" id="KW-0813">Transport</keyword>
<dbReference type="OrthoDB" id="2078716at2"/>
<dbReference type="PANTHER" id="PTHR34975">
    <property type="entry name" value="SPORE GERMINATION PROTEIN A2"/>
    <property type="match status" value="1"/>
</dbReference>